<organism evidence="3">
    <name type="scientific">hydrothermal vent metagenome</name>
    <dbReference type="NCBI Taxonomy" id="652676"/>
    <lineage>
        <taxon>unclassified sequences</taxon>
        <taxon>metagenomes</taxon>
        <taxon>ecological metagenomes</taxon>
    </lineage>
</organism>
<reference evidence="3" key="1">
    <citation type="submission" date="2018-06" db="EMBL/GenBank/DDBJ databases">
        <authorList>
            <person name="Zhirakovskaya E."/>
        </authorList>
    </citation>
    <scope>NUCLEOTIDE SEQUENCE</scope>
</reference>
<dbReference type="SUPFAM" id="SSF82171">
    <property type="entry name" value="DPP6 N-terminal domain-like"/>
    <property type="match status" value="1"/>
</dbReference>
<feature type="non-terminal residue" evidence="3">
    <location>
        <position position="718"/>
    </location>
</feature>
<dbReference type="Gene3D" id="2.120.10.30">
    <property type="entry name" value="TolB, C-terminal domain"/>
    <property type="match status" value="2"/>
</dbReference>
<sequence length="718" mass="72822">MTVVVGRVRRSLVMLLAFILVLGSISLLAAQQAQATYPGGNGWIVFASGNDLYAVPSDGSAAPTNLTNSVDAEADPAFSPDGTQIAFSRDQSGNANVWVADFDPSGPSLSASGTWVQVTNGNIDGEPSWSGDGTEIAFQRRTNYTPSAGTATVPDDATGVILTDTLATFVTDGVVVGMSVTNVTDGSTGTVTALTETTVTLAAALIGGTDNQWNAGDSYTVDASYTQIFRADADGTTPVGTLLSAGGTTPVYSDRDAAWSPTSNTIAFTTTRNVNTDVYTFSSLDGSGEINLTATAAFDNHASRPSWSPDGAMVAFETAEPNTVDSNIWTVNVTTLVTQQVTTVASTGTDNDRDATWSPDGTQIAFRRGGTGADKVFVIASDGSGSATQVGSATTPATNVEPDWQPALLGTDDGYSVDEGAVLNVSVAGVLSNDETLTSSVGTVTALLVSDVSNGALTLNADGSFTYTHDGSETSSDSFTYRPVQGGIQGSVATVSLTINPVDDSPSAVADGPYGVNNGELLTVVAPGVLGNDSDPEALTLTAVLVGDVSNGALSLNADGSFTYTHDGSATETDSFTYQAKDPGGNLSGVVTVSIAIATAPISVTVDGPSFAAPGVAASFTPVVAGGAGMLTYAWSIKRFGAEVASGTSASIDFTPTLGGVHTLTVTATDDVGSDVATTDFTVLGDIGGSGFVNNILWLAEAGITKGCNPPTNDEFCP</sequence>
<dbReference type="InterPro" id="IPR040853">
    <property type="entry name" value="RapA2_cadherin-like"/>
</dbReference>
<name>A0A3B0RY10_9ZZZZ</name>
<evidence type="ECO:0000259" key="2">
    <source>
        <dbReference type="Pfam" id="PF17803"/>
    </source>
</evidence>
<comment type="similarity">
    <text evidence="1">Belongs to the TolB family.</text>
</comment>
<feature type="domain" description="RapA2 cadherin-like" evidence="2">
    <location>
        <begin position="493"/>
        <end position="564"/>
    </location>
</feature>
<protein>
    <recommendedName>
        <fullName evidence="2">RapA2 cadherin-like domain-containing protein</fullName>
    </recommendedName>
</protein>
<gene>
    <name evidence="3" type="ORF">MNBD_ACTINO02-3112</name>
</gene>
<dbReference type="InterPro" id="IPR011659">
    <property type="entry name" value="WD40"/>
</dbReference>
<dbReference type="AlphaFoldDB" id="A0A3B0RY10"/>
<dbReference type="PANTHER" id="PTHR36842">
    <property type="entry name" value="PROTEIN TOLB HOMOLOG"/>
    <property type="match status" value="1"/>
</dbReference>
<dbReference type="EMBL" id="UOEK01000043">
    <property type="protein sequence ID" value="VAV93436.1"/>
    <property type="molecule type" value="Genomic_DNA"/>
</dbReference>
<proteinExistence type="inferred from homology"/>
<dbReference type="PANTHER" id="PTHR36842:SF1">
    <property type="entry name" value="PROTEIN TOLB"/>
    <property type="match status" value="1"/>
</dbReference>
<evidence type="ECO:0000256" key="1">
    <source>
        <dbReference type="ARBA" id="ARBA00009820"/>
    </source>
</evidence>
<dbReference type="InterPro" id="IPR011042">
    <property type="entry name" value="6-blade_b-propeller_TolB-like"/>
</dbReference>
<dbReference type="Pfam" id="PF17803">
    <property type="entry name" value="Cadherin_4"/>
    <property type="match status" value="2"/>
</dbReference>
<dbReference type="Pfam" id="PF07676">
    <property type="entry name" value="PD40"/>
    <property type="match status" value="4"/>
</dbReference>
<feature type="domain" description="RapA2 cadherin-like" evidence="2">
    <location>
        <begin position="410"/>
        <end position="467"/>
    </location>
</feature>
<accession>A0A3B0RY10</accession>
<evidence type="ECO:0000313" key="3">
    <source>
        <dbReference type="EMBL" id="VAV93436.1"/>
    </source>
</evidence>